<dbReference type="InterPro" id="IPR027785">
    <property type="entry name" value="UvrD-like_helicase_C"/>
</dbReference>
<feature type="domain" description="UvrD-like helicase C-terminal" evidence="3">
    <location>
        <begin position="563"/>
        <end position="611"/>
    </location>
</feature>
<dbReference type="Gene3D" id="2.30.30.940">
    <property type="match status" value="1"/>
</dbReference>
<comment type="caution">
    <text evidence="4">The sequence shown here is derived from an EMBL/GenBank/DDBJ whole genome shotgun (WGS) entry which is preliminary data.</text>
</comment>
<dbReference type="PANTHER" id="PTHR43788">
    <property type="entry name" value="DNA2/NAM7 HELICASE FAMILY MEMBER"/>
    <property type="match status" value="1"/>
</dbReference>
<dbReference type="CDD" id="cd17933">
    <property type="entry name" value="DEXSc_RecD-like"/>
    <property type="match status" value="1"/>
</dbReference>
<dbReference type="Pfam" id="PF13538">
    <property type="entry name" value="UvrD_C_2"/>
    <property type="match status" value="1"/>
</dbReference>
<organism evidence="4 5">
    <name type="scientific">Oceanobacillus kimchii</name>
    <dbReference type="NCBI Taxonomy" id="746691"/>
    <lineage>
        <taxon>Bacteria</taxon>
        <taxon>Bacillati</taxon>
        <taxon>Bacillota</taxon>
        <taxon>Bacilli</taxon>
        <taxon>Bacillales</taxon>
        <taxon>Bacillaceae</taxon>
        <taxon>Oceanobacillus</taxon>
    </lineage>
</organism>
<dbReference type="Proteomes" id="UP001275436">
    <property type="component" value="Unassembled WGS sequence"/>
</dbReference>
<reference evidence="4 5" key="1">
    <citation type="submission" date="2023-02" db="EMBL/GenBank/DDBJ databases">
        <title>Oceanobacillus kimchii IFOP_LL358 isolated form Alexandrium catenella lab strain.</title>
        <authorList>
            <person name="Gajardo G."/>
            <person name="Ueki S."/>
            <person name="Maruyama F."/>
        </authorList>
    </citation>
    <scope>NUCLEOTIDE SEQUENCE [LARGE SCALE GENOMIC DNA]</scope>
    <source>
        <strain evidence="4 5">IFOP_LL358</strain>
    </source>
</reference>
<keyword evidence="5" id="KW-1185">Reference proteome</keyword>
<sequence>MIKSIEKETLQEEIFNSSRLPRDHTHEMMQQNIYRTILYGVPFRLADEFAHATKEFQYNDSRRIVGAMCNVYMNKLSHGNTTLYDLNDKVRKINGRSVITSKGSFRELVSKTLSQSNDLFQEQSKLWEWYEDKEGKVHPRLDKNYFYTALEQMNDIKLHNRKLFDFSEYNGRYSLYHLPTYWSEYQLAKRILEIIHGKSILKTSKDVAKLKAINYGADTEQALAISEVFDNKVSIITGGAGTGKSKTIEILANVLLDENANLSIRVCSPTGIAAQNLQNRFMTSPSENVRSYFSDSVNKCRTIHSLLEVKPSKSIGMIRSKYSYKKDPLIADVLIIDEAGMVDIYLMRSLLWALKDYVHVVIVGDSNQLNSVGPGKILYDLTHSLKRLQEKVFVTPLPKWSKLNLIHRTEDDSRIPFLANTLLTPNRDERWNYFNQEMERCIEKGDVRYIQAKETKDILNLTVNEYLNDHSSVENVALITTRHEQTVGRNILNEKIQNNLMKRIGLEEGVIIIQNRNDYQHGVFNGEKGKITKVIENKITAEFTGERTISLYKNQAENDWLIGYAITVHKSQGTEAETVLLPIWNEPKSKIWNRSLLYTAITRSKKKLIIVGNNDALEQGVKNKEGSRLTRLPLFFREIAKRYMQNKLRF</sequence>
<accession>A0ABQ5TT90</accession>
<gene>
    <name evidence="4" type="ORF">MACH08_41210</name>
</gene>
<dbReference type="InterPro" id="IPR050534">
    <property type="entry name" value="Coronavir_polyprotein_1ab"/>
</dbReference>
<proteinExistence type="predicted"/>
<dbReference type="CDD" id="cd18809">
    <property type="entry name" value="SF1_C_RecD"/>
    <property type="match status" value="1"/>
</dbReference>
<evidence type="ECO:0000256" key="2">
    <source>
        <dbReference type="ARBA" id="ARBA00022840"/>
    </source>
</evidence>
<evidence type="ECO:0000256" key="1">
    <source>
        <dbReference type="ARBA" id="ARBA00022741"/>
    </source>
</evidence>
<dbReference type="Pfam" id="PF13245">
    <property type="entry name" value="AAA_19"/>
    <property type="match status" value="1"/>
</dbReference>
<keyword evidence="2" id="KW-0067">ATP-binding</keyword>
<name>A0ABQ5TT90_9BACI</name>
<dbReference type="RefSeq" id="WP_317958581.1">
    <property type="nucleotide sequence ID" value="NZ_BSKO01000002.1"/>
</dbReference>
<evidence type="ECO:0000313" key="4">
    <source>
        <dbReference type="EMBL" id="GLO68337.1"/>
    </source>
</evidence>
<dbReference type="InterPro" id="IPR027417">
    <property type="entry name" value="P-loop_NTPase"/>
</dbReference>
<dbReference type="Gene3D" id="3.40.50.300">
    <property type="entry name" value="P-loop containing nucleotide triphosphate hydrolases"/>
    <property type="match status" value="2"/>
</dbReference>
<evidence type="ECO:0000259" key="3">
    <source>
        <dbReference type="Pfam" id="PF13538"/>
    </source>
</evidence>
<evidence type="ECO:0000313" key="5">
    <source>
        <dbReference type="Proteomes" id="UP001275436"/>
    </source>
</evidence>
<keyword evidence="1" id="KW-0547">Nucleotide-binding</keyword>
<dbReference type="EMBL" id="BSKO01000002">
    <property type="protein sequence ID" value="GLO68337.1"/>
    <property type="molecule type" value="Genomic_DNA"/>
</dbReference>
<dbReference type="SUPFAM" id="SSF52540">
    <property type="entry name" value="P-loop containing nucleoside triphosphate hydrolases"/>
    <property type="match status" value="1"/>
</dbReference>
<protein>
    <recommendedName>
        <fullName evidence="3">UvrD-like helicase C-terminal domain-containing protein</fullName>
    </recommendedName>
</protein>
<dbReference type="PANTHER" id="PTHR43788:SF6">
    <property type="entry name" value="DNA HELICASE B"/>
    <property type="match status" value="1"/>
</dbReference>